<dbReference type="PROSITE" id="PS51257">
    <property type="entry name" value="PROKAR_LIPOPROTEIN"/>
    <property type="match status" value="1"/>
</dbReference>
<dbReference type="RefSeq" id="WP_071927641.1">
    <property type="nucleotide sequence ID" value="NZ_CP018082.1"/>
</dbReference>
<evidence type="ECO:0000256" key="1">
    <source>
        <dbReference type="ARBA" id="ARBA00022729"/>
    </source>
</evidence>
<name>A0A1J0VR10_9NOCA</name>
<evidence type="ECO:0000313" key="7">
    <source>
        <dbReference type="Proteomes" id="UP000183810"/>
    </source>
</evidence>
<dbReference type="Pfam" id="PF26580">
    <property type="entry name" value="Mtb12_C"/>
    <property type="match status" value="1"/>
</dbReference>
<keyword evidence="1 4" id="KW-0732">Signal</keyword>
<feature type="domain" description="Low molecular weight antigen MTB12-like C-terminal" evidence="5">
    <location>
        <begin position="65"/>
        <end position="175"/>
    </location>
</feature>
<evidence type="ECO:0000313" key="6">
    <source>
        <dbReference type="EMBL" id="APE34461.1"/>
    </source>
</evidence>
<protein>
    <recommendedName>
        <fullName evidence="5">Low molecular weight antigen MTB12-like C-terminal domain-containing protein</fullName>
    </recommendedName>
</protein>
<keyword evidence="7" id="KW-1185">Reference proteome</keyword>
<feature type="compositionally biased region" description="Low complexity" evidence="3">
    <location>
        <begin position="34"/>
        <end position="60"/>
    </location>
</feature>
<accession>A0A1J0VR10</accession>
<feature type="chain" id="PRO_5038966509" description="Low molecular weight antigen MTB12-like C-terminal domain-containing protein" evidence="4">
    <location>
        <begin position="21"/>
        <end position="178"/>
    </location>
</feature>
<dbReference type="EMBL" id="CP018082">
    <property type="protein sequence ID" value="APE34461.1"/>
    <property type="molecule type" value="Genomic_DNA"/>
</dbReference>
<reference evidence="6" key="1">
    <citation type="submission" date="2016-11" db="EMBL/GenBank/DDBJ databases">
        <authorList>
            <person name="Jaros S."/>
            <person name="Januszkiewicz K."/>
            <person name="Wedrychowicz H."/>
        </authorList>
    </citation>
    <scope>NUCLEOTIDE SEQUENCE [LARGE SCALE GENOMIC DNA]</scope>
    <source>
        <strain evidence="6">Y48</strain>
    </source>
</reference>
<dbReference type="OrthoDB" id="4381452at2"/>
<dbReference type="InterPro" id="IPR058644">
    <property type="entry name" value="Mtb12-like_C"/>
</dbReference>
<evidence type="ECO:0000256" key="2">
    <source>
        <dbReference type="ARBA" id="ARBA00093774"/>
    </source>
</evidence>
<comment type="similarity">
    <text evidence="2">Belongs to the MTB12 family.</text>
</comment>
<proteinExistence type="inferred from homology"/>
<dbReference type="KEGG" id="nsl:BOX37_11415"/>
<dbReference type="Proteomes" id="UP000183810">
    <property type="component" value="Chromosome"/>
</dbReference>
<feature type="signal peptide" evidence="4">
    <location>
        <begin position="1"/>
        <end position="20"/>
    </location>
</feature>
<dbReference type="AlphaFoldDB" id="A0A1J0VR10"/>
<gene>
    <name evidence="6" type="ORF">BOX37_11415</name>
</gene>
<evidence type="ECO:0000259" key="5">
    <source>
        <dbReference type="Pfam" id="PF26580"/>
    </source>
</evidence>
<sequence length="178" mass="17676">MLLPPRTLRVTIATAAAALAVTVGLTGCGDSDDSSTNATSSSTSIAAAPSSDSTTPAAPSGDNADAPTADSLTATLAMLSDPAVSADDKTALIVNGEARRANIDQMNGQLANYGALTYDVANVATSGDTTTADVTITSPHGTAPAFPVTFEKVDGEWLISDSSGCLLLGFAQAPCVPA</sequence>
<evidence type="ECO:0000256" key="4">
    <source>
        <dbReference type="SAM" id="SignalP"/>
    </source>
</evidence>
<feature type="region of interest" description="Disordered" evidence="3">
    <location>
        <begin position="30"/>
        <end position="68"/>
    </location>
</feature>
<organism evidence="6 7">
    <name type="scientific">Nocardia mangyaensis</name>
    <dbReference type="NCBI Taxonomy" id="2213200"/>
    <lineage>
        <taxon>Bacteria</taxon>
        <taxon>Bacillati</taxon>
        <taxon>Actinomycetota</taxon>
        <taxon>Actinomycetes</taxon>
        <taxon>Mycobacteriales</taxon>
        <taxon>Nocardiaceae</taxon>
        <taxon>Nocardia</taxon>
    </lineage>
</organism>
<evidence type="ECO:0000256" key="3">
    <source>
        <dbReference type="SAM" id="MobiDB-lite"/>
    </source>
</evidence>